<evidence type="ECO:0000313" key="10">
    <source>
        <dbReference type="EMBL" id="MET1755960.1"/>
    </source>
</evidence>
<dbReference type="InterPro" id="IPR001750">
    <property type="entry name" value="ND/Mrp_TM"/>
</dbReference>
<organism evidence="10 11">
    <name type="scientific">Novosphingobium kalidii</name>
    <dbReference type="NCBI Taxonomy" id="3230299"/>
    <lineage>
        <taxon>Bacteria</taxon>
        <taxon>Pseudomonadati</taxon>
        <taxon>Pseudomonadota</taxon>
        <taxon>Alphaproteobacteria</taxon>
        <taxon>Sphingomonadales</taxon>
        <taxon>Sphingomonadaceae</taxon>
        <taxon>Novosphingobium</taxon>
    </lineage>
</organism>
<dbReference type="PANTHER" id="PTHR42703:SF1">
    <property type="entry name" value="NA(+)_H(+) ANTIPORTER SUBUNIT D1"/>
    <property type="match status" value="1"/>
</dbReference>
<feature type="transmembrane region" description="Helical" evidence="8">
    <location>
        <begin position="78"/>
        <end position="99"/>
    </location>
</feature>
<feature type="transmembrane region" description="Helical" evidence="8">
    <location>
        <begin position="272"/>
        <end position="291"/>
    </location>
</feature>
<dbReference type="EMBL" id="JBEWLY010000017">
    <property type="protein sequence ID" value="MET1755960.1"/>
    <property type="molecule type" value="Genomic_DNA"/>
</dbReference>
<dbReference type="InterPro" id="IPR003918">
    <property type="entry name" value="NADH_UbQ_OxRdtase"/>
</dbReference>
<evidence type="ECO:0000256" key="7">
    <source>
        <dbReference type="RuleBase" id="RU000320"/>
    </source>
</evidence>
<reference evidence="10 11" key="1">
    <citation type="submission" date="2024-07" db="EMBL/GenBank/DDBJ databases">
        <title>Novosphingobium kalidii RD2P27.</title>
        <authorList>
            <person name="Sun J.-Q."/>
        </authorList>
    </citation>
    <scope>NUCLEOTIDE SEQUENCE [LARGE SCALE GENOMIC DNA]</scope>
    <source>
        <strain evidence="10 11">RD2P27</strain>
    </source>
</reference>
<proteinExistence type="inferred from homology"/>
<evidence type="ECO:0000256" key="1">
    <source>
        <dbReference type="ARBA" id="ARBA00004651"/>
    </source>
</evidence>
<evidence type="ECO:0000256" key="4">
    <source>
        <dbReference type="ARBA" id="ARBA00022692"/>
    </source>
</evidence>
<dbReference type="PANTHER" id="PTHR42703">
    <property type="entry name" value="NADH DEHYDROGENASE"/>
    <property type="match status" value="1"/>
</dbReference>
<keyword evidence="3" id="KW-1003">Cell membrane</keyword>
<feature type="transmembrane region" description="Helical" evidence="8">
    <location>
        <begin position="298"/>
        <end position="316"/>
    </location>
</feature>
<evidence type="ECO:0000256" key="8">
    <source>
        <dbReference type="SAM" id="Phobius"/>
    </source>
</evidence>
<feature type="transmembrane region" description="Helical" evidence="8">
    <location>
        <begin position="206"/>
        <end position="227"/>
    </location>
</feature>
<feature type="transmembrane region" description="Helical" evidence="8">
    <location>
        <begin position="129"/>
        <end position="148"/>
    </location>
</feature>
<feature type="transmembrane region" description="Helical" evidence="8">
    <location>
        <begin position="366"/>
        <end position="389"/>
    </location>
</feature>
<feature type="domain" description="NADH:quinone oxidoreductase/Mrp antiporter transmembrane" evidence="9">
    <location>
        <begin position="127"/>
        <end position="414"/>
    </location>
</feature>
<evidence type="ECO:0000313" key="11">
    <source>
        <dbReference type="Proteomes" id="UP001548713"/>
    </source>
</evidence>
<feature type="transmembrane region" description="Helical" evidence="8">
    <location>
        <begin position="234"/>
        <end position="257"/>
    </location>
</feature>
<dbReference type="Proteomes" id="UP001548713">
    <property type="component" value="Unassembled WGS sequence"/>
</dbReference>
<feature type="transmembrane region" description="Helical" evidence="8">
    <location>
        <begin position="401"/>
        <end position="422"/>
    </location>
</feature>
<comment type="caution">
    <text evidence="10">The sequence shown here is derived from an EMBL/GenBank/DDBJ whole genome shotgun (WGS) entry which is preliminary data.</text>
</comment>
<comment type="similarity">
    <text evidence="2">Belongs to the CPA3 antiporters (TC 2.A.63) subunit D family.</text>
</comment>
<protein>
    <submittedName>
        <fullName evidence="10">Monovalent cation/H+ antiporter subunit D</fullName>
    </submittedName>
</protein>
<evidence type="ECO:0000256" key="5">
    <source>
        <dbReference type="ARBA" id="ARBA00022989"/>
    </source>
</evidence>
<comment type="subcellular location">
    <subcellularLocation>
        <location evidence="1">Cell membrane</location>
        <topology evidence="1">Multi-pass membrane protein</topology>
    </subcellularLocation>
    <subcellularLocation>
        <location evidence="7">Membrane</location>
        <topology evidence="7">Multi-pass membrane protein</topology>
    </subcellularLocation>
</comment>
<evidence type="ECO:0000256" key="6">
    <source>
        <dbReference type="ARBA" id="ARBA00023136"/>
    </source>
</evidence>
<evidence type="ECO:0000259" key="9">
    <source>
        <dbReference type="Pfam" id="PF00361"/>
    </source>
</evidence>
<accession>A0ABV2D269</accession>
<keyword evidence="11" id="KW-1185">Reference proteome</keyword>
<keyword evidence="4 7" id="KW-0812">Transmembrane</keyword>
<feature type="transmembrane region" description="Helical" evidence="8">
    <location>
        <begin position="328"/>
        <end position="346"/>
    </location>
</feature>
<dbReference type="RefSeq" id="WP_353984452.1">
    <property type="nucleotide sequence ID" value="NZ_JBEWLY010000017.1"/>
</dbReference>
<sequence>MTALIAAPLLLPAFAATAALLFRRRRRLIGAGISIFATALLLLADIALIMQAMRGEIIAYDLGGWPAPYGIVLVLDRLAALMLVLTAVLALAVIVHAVLTGLDRKGWHFHPLFHFQLLGVNGAFLTGDLFNLFVFFEVLLIASYGLLLHGQGARRLTAGVQYVVVNLVGSIIFLIALGLLYGVTGTLNMADVLVRGADLPAGDQGLFRAAGLLLLVVFGLKAALLPLHLWLPRAYAGAAPAVAALFAIMTKVGAYAIVRTGPLVIGVQAGDYVLPAALATMLLGFAGMLAARGLRSMAAFALIGSTATLLAAVALFEPGALAAGLYYLPHTTLSAALLFLLTDLVIRWRCVEGDAMVPTPTYSGRVGLGALFLAAGVALAGLPPLSGFIGKLLILDAALTSSWAVAIWALVLGTSFIAVIALSRAGSTLFWKQDSTPATAGRGEPAPLWESAPSLFLVAALVALTVGAGPITAYMEATSRQVFDTNAYVHAVLGSEVED</sequence>
<keyword evidence="6 8" id="KW-0472">Membrane</keyword>
<evidence type="ECO:0000256" key="3">
    <source>
        <dbReference type="ARBA" id="ARBA00022475"/>
    </source>
</evidence>
<name>A0ABV2D269_9SPHN</name>
<gene>
    <name evidence="10" type="ORF">ABVV53_10890</name>
</gene>
<dbReference type="Pfam" id="PF00361">
    <property type="entry name" value="Proton_antipo_M"/>
    <property type="match status" value="1"/>
</dbReference>
<dbReference type="NCBIfam" id="NF009309">
    <property type="entry name" value="PRK12666.1"/>
    <property type="match status" value="1"/>
</dbReference>
<feature type="transmembrane region" description="Helical" evidence="8">
    <location>
        <begin position="160"/>
        <end position="183"/>
    </location>
</feature>
<dbReference type="InterPro" id="IPR050586">
    <property type="entry name" value="CPA3_Na-H_Antiporter_D"/>
</dbReference>
<evidence type="ECO:0000256" key="2">
    <source>
        <dbReference type="ARBA" id="ARBA00005346"/>
    </source>
</evidence>
<keyword evidence="5 8" id="KW-1133">Transmembrane helix</keyword>
<dbReference type="PRINTS" id="PR01437">
    <property type="entry name" value="NUOXDRDTASE4"/>
</dbReference>
<feature type="transmembrane region" description="Helical" evidence="8">
    <location>
        <begin position="455"/>
        <end position="475"/>
    </location>
</feature>
<feature type="transmembrane region" description="Helical" evidence="8">
    <location>
        <begin position="28"/>
        <end position="50"/>
    </location>
</feature>